<evidence type="ECO:0000313" key="3">
    <source>
        <dbReference type="Proteomes" id="UP000295722"/>
    </source>
</evidence>
<name>A0A4R5MEC5_9BURK</name>
<accession>A0A4R5MEC5</accession>
<proteinExistence type="predicted"/>
<evidence type="ECO:0000256" key="1">
    <source>
        <dbReference type="SAM" id="Coils"/>
    </source>
</evidence>
<organism evidence="2 3">
    <name type="scientific">Paraburkholderia silviterrae</name>
    <dbReference type="NCBI Taxonomy" id="2528715"/>
    <lineage>
        <taxon>Bacteria</taxon>
        <taxon>Pseudomonadati</taxon>
        <taxon>Pseudomonadota</taxon>
        <taxon>Betaproteobacteria</taxon>
        <taxon>Burkholderiales</taxon>
        <taxon>Burkholderiaceae</taxon>
        <taxon>Paraburkholderia</taxon>
    </lineage>
</organism>
<gene>
    <name evidence="2" type="ORF">EYW47_04410</name>
</gene>
<protein>
    <submittedName>
        <fullName evidence="2">Uncharacterized protein</fullName>
    </submittedName>
</protein>
<comment type="caution">
    <text evidence="2">The sequence shown here is derived from an EMBL/GenBank/DDBJ whole genome shotgun (WGS) entry which is preliminary data.</text>
</comment>
<dbReference type="AlphaFoldDB" id="A0A4R5MEC5"/>
<keyword evidence="1" id="KW-0175">Coiled coil</keyword>
<keyword evidence="3" id="KW-1185">Reference proteome</keyword>
<sequence>MFTKDNARRGDLFVFAAFGTGVLFLLLIGGAMAASKSADERASLEELLYLTNYEVEHRNYERALMFLEDAKLRLQTTDDRRKDLDNREEQIRKMQVGAQ</sequence>
<dbReference type="EMBL" id="SMRP01000002">
    <property type="protein sequence ID" value="TDG25113.1"/>
    <property type="molecule type" value="Genomic_DNA"/>
</dbReference>
<evidence type="ECO:0000313" key="2">
    <source>
        <dbReference type="EMBL" id="TDG25113.1"/>
    </source>
</evidence>
<dbReference type="RefSeq" id="WP_133193679.1">
    <property type="nucleotide sequence ID" value="NZ_JBHUCW010000006.1"/>
</dbReference>
<reference evidence="2 3" key="1">
    <citation type="submission" date="2019-03" db="EMBL/GenBank/DDBJ databases">
        <title>Paraburkholderia sp. 4M-K11, isolated from subtropical forest soil.</title>
        <authorList>
            <person name="Gao Z.-H."/>
            <person name="Qiu L.-H."/>
        </authorList>
    </citation>
    <scope>NUCLEOTIDE SEQUENCE [LARGE SCALE GENOMIC DNA]</scope>
    <source>
        <strain evidence="2 3">4M-K11</strain>
    </source>
</reference>
<dbReference type="Proteomes" id="UP000295722">
    <property type="component" value="Unassembled WGS sequence"/>
</dbReference>
<feature type="coiled-coil region" evidence="1">
    <location>
        <begin position="50"/>
        <end position="87"/>
    </location>
</feature>